<evidence type="ECO:0000256" key="11">
    <source>
        <dbReference type="ARBA" id="ARBA00022759"/>
    </source>
</evidence>
<keyword evidence="9" id="KW-0540">Nuclease</keyword>
<protein>
    <recommendedName>
        <fullName evidence="7">Ribonuclease HII</fullName>
        <ecNumber evidence="6">3.1.26.4</ecNumber>
    </recommendedName>
</protein>
<dbReference type="InterPro" id="IPR001352">
    <property type="entry name" value="RNase_HII/HIII"/>
</dbReference>
<evidence type="ECO:0000259" key="14">
    <source>
        <dbReference type="PROSITE" id="PS51975"/>
    </source>
</evidence>
<dbReference type="AlphaFoldDB" id="A0A3B0VFQ4"/>
<dbReference type="GO" id="GO:0004523">
    <property type="term" value="F:RNA-DNA hybrid ribonuclease activity"/>
    <property type="evidence" value="ECO:0007669"/>
    <property type="project" value="UniProtKB-EC"/>
</dbReference>
<dbReference type="EC" id="3.1.26.4" evidence="6"/>
<evidence type="ECO:0000256" key="2">
    <source>
        <dbReference type="ARBA" id="ARBA00001936"/>
    </source>
</evidence>
<dbReference type="PANTHER" id="PTHR10954:SF18">
    <property type="entry name" value="RIBONUCLEASE HII"/>
    <property type="match status" value="1"/>
</dbReference>
<dbReference type="GO" id="GO:0032299">
    <property type="term" value="C:ribonuclease H2 complex"/>
    <property type="evidence" value="ECO:0007669"/>
    <property type="project" value="TreeGrafter"/>
</dbReference>
<feature type="domain" description="RNase H type-2" evidence="14">
    <location>
        <begin position="14"/>
        <end position="210"/>
    </location>
</feature>
<evidence type="ECO:0000313" key="15">
    <source>
        <dbReference type="EMBL" id="VAW39133.1"/>
    </source>
</evidence>
<keyword evidence="13" id="KW-0464">Manganese</keyword>
<dbReference type="CDD" id="cd07182">
    <property type="entry name" value="RNase_HII_bacteria_HII_like"/>
    <property type="match status" value="1"/>
</dbReference>
<dbReference type="GO" id="GO:0006298">
    <property type="term" value="P:mismatch repair"/>
    <property type="evidence" value="ECO:0007669"/>
    <property type="project" value="TreeGrafter"/>
</dbReference>
<accession>A0A3B0VFQ4</accession>
<dbReference type="Gene3D" id="3.30.420.10">
    <property type="entry name" value="Ribonuclease H-like superfamily/Ribonuclease H"/>
    <property type="match status" value="1"/>
</dbReference>
<dbReference type="InterPro" id="IPR022898">
    <property type="entry name" value="RNase_HII"/>
</dbReference>
<evidence type="ECO:0000256" key="10">
    <source>
        <dbReference type="ARBA" id="ARBA00022723"/>
    </source>
</evidence>
<dbReference type="InterPro" id="IPR036397">
    <property type="entry name" value="RNaseH_sf"/>
</dbReference>
<dbReference type="PANTHER" id="PTHR10954">
    <property type="entry name" value="RIBONUCLEASE H2 SUBUNIT A"/>
    <property type="match status" value="1"/>
</dbReference>
<evidence type="ECO:0000256" key="8">
    <source>
        <dbReference type="ARBA" id="ARBA00022490"/>
    </source>
</evidence>
<evidence type="ECO:0000256" key="7">
    <source>
        <dbReference type="ARBA" id="ARBA00019179"/>
    </source>
</evidence>
<keyword evidence="12 15" id="KW-0378">Hydrolase</keyword>
<proteinExistence type="inferred from homology"/>
<evidence type="ECO:0000256" key="3">
    <source>
        <dbReference type="ARBA" id="ARBA00001946"/>
    </source>
</evidence>
<comment type="cofactor">
    <cofactor evidence="2">
        <name>Mn(2+)</name>
        <dbReference type="ChEBI" id="CHEBI:29035"/>
    </cofactor>
</comment>
<reference evidence="15" key="1">
    <citation type="submission" date="2018-06" db="EMBL/GenBank/DDBJ databases">
        <authorList>
            <person name="Zhirakovskaya E."/>
        </authorList>
    </citation>
    <scope>NUCLEOTIDE SEQUENCE</scope>
</reference>
<dbReference type="GO" id="GO:0043137">
    <property type="term" value="P:DNA replication, removal of RNA primer"/>
    <property type="evidence" value="ECO:0007669"/>
    <property type="project" value="TreeGrafter"/>
</dbReference>
<keyword evidence="8" id="KW-0963">Cytoplasm</keyword>
<comment type="subcellular location">
    <subcellularLocation>
        <location evidence="4">Cytoplasm</location>
    </subcellularLocation>
</comment>
<dbReference type="PROSITE" id="PS51975">
    <property type="entry name" value="RNASE_H_2"/>
    <property type="match status" value="1"/>
</dbReference>
<comment type="cofactor">
    <cofactor evidence="3">
        <name>Mg(2+)</name>
        <dbReference type="ChEBI" id="CHEBI:18420"/>
    </cofactor>
</comment>
<evidence type="ECO:0000256" key="6">
    <source>
        <dbReference type="ARBA" id="ARBA00012180"/>
    </source>
</evidence>
<evidence type="ECO:0000256" key="1">
    <source>
        <dbReference type="ARBA" id="ARBA00000077"/>
    </source>
</evidence>
<dbReference type="NCBIfam" id="NF000595">
    <property type="entry name" value="PRK00015.1-3"/>
    <property type="match status" value="1"/>
</dbReference>
<dbReference type="GO" id="GO:0046872">
    <property type="term" value="F:metal ion binding"/>
    <property type="evidence" value="ECO:0007669"/>
    <property type="project" value="UniProtKB-KW"/>
</dbReference>
<evidence type="ECO:0000256" key="13">
    <source>
        <dbReference type="ARBA" id="ARBA00023211"/>
    </source>
</evidence>
<dbReference type="Pfam" id="PF01351">
    <property type="entry name" value="RNase_HII"/>
    <property type="match status" value="1"/>
</dbReference>
<dbReference type="InterPro" id="IPR012337">
    <property type="entry name" value="RNaseH-like_sf"/>
</dbReference>
<keyword evidence="10" id="KW-0479">Metal-binding</keyword>
<evidence type="ECO:0000256" key="4">
    <source>
        <dbReference type="ARBA" id="ARBA00004496"/>
    </source>
</evidence>
<keyword evidence="11" id="KW-0255">Endonuclease</keyword>
<evidence type="ECO:0000256" key="9">
    <source>
        <dbReference type="ARBA" id="ARBA00022722"/>
    </source>
</evidence>
<comment type="similarity">
    <text evidence="5">Belongs to the RNase HII family.</text>
</comment>
<gene>
    <name evidence="15" type="ORF">MNBD_DELTA02-829</name>
</gene>
<dbReference type="InterPro" id="IPR024567">
    <property type="entry name" value="RNase_HII/HIII_dom"/>
</dbReference>
<dbReference type="GO" id="GO:0005737">
    <property type="term" value="C:cytoplasm"/>
    <property type="evidence" value="ECO:0007669"/>
    <property type="project" value="UniProtKB-SubCell"/>
</dbReference>
<dbReference type="EMBL" id="UOEZ01000084">
    <property type="protein sequence ID" value="VAW39133.1"/>
    <property type="molecule type" value="Genomic_DNA"/>
</dbReference>
<evidence type="ECO:0000256" key="12">
    <source>
        <dbReference type="ARBA" id="ARBA00022801"/>
    </source>
</evidence>
<organism evidence="15">
    <name type="scientific">hydrothermal vent metagenome</name>
    <dbReference type="NCBI Taxonomy" id="652676"/>
    <lineage>
        <taxon>unclassified sequences</taxon>
        <taxon>metagenomes</taxon>
        <taxon>ecological metagenomes</taxon>
    </lineage>
</organism>
<dbReference type="GO" id="GO:0003723">
    <property type="term" value="F:RNA binding"/>
    <property type="evidence" value="ECO:0007669"/>
    <property type="project" value="InterPro"/>
</dbReference>
<name>A0A3B0VFQ4_9ZZZZ</name>
<evidence type="ECO:0000256" key="5">
    <source>
        <dbReference type="ARBA" id="ARBA00007383"/>
    </source>
</evidence>
<comment type="catalytic activity">
    <reaction evidence="1">
        <text>Endonucleolytic cleavage to 5'-phosphomonoester.</text>
        <dbReference type="EC" id="3.1.26.4"/>
    </reaction>
</comment>
<dbReference type="HAMAP" id="MF_00052_B">
    <property type="entry name" value="RNase_HII_B"/>
    <property type="match status" value="1"/>
</dbReference>
<sequence>MDTYEKLARSEGCSTIAGVDEVGRGPLAGPVLAAAVVFTDDLLGLGIKDSKKLSPKRRTELARKIWRLSPGVGIGVLSNHDIDNSNILSASLKAMAESVRGLKGPHGEVVVPDYVFVDGQYKIRELDTPQTAIIKGDSLSVSIAAASIIAKTARDRIMVVLDAIYPGYNFAGNKGYGSREHMDAISMVGPSPVHRMSFSFGRGAARGRVNA</sequence>
<dbReference type="SUPFAM" id="SSF53098">
    <property type="entry name" value="Ribonuclease H-like"/>
    <property type="match status" value="1"/>
</dbReference>